<feature type="domain" description="UvrC family homology region profile" evidence="9">
    <location>
        <begin position="262"/>
        <end position="485"/>
    </location>
</feature>
<evidence type="ECO:0000256" key="6">
    <source>
        <dbReference type="ARBA" id="ARBA00023236"/>
    </source>
</evidence>
<evidence type="ECO:0000259" key="8">
    <source>
        <dbReference type="PROSITE" id="PS50164"/>
    </source>
</evidence>
<reference evidence="10" key="1">
    <citation type="submission" date="2018-05" db="EMBL/GenBank/DDBJ databases">
        <authorList>
            <person name="Lanie J.A."/>
            <person name="Ng W.-L."/>
            <person name="Kazmierczak K.M."/>
            <person name="Andrzejewski T.M."/>
            <person name="Davidsen T.M."/>
            <person name="Wayne K.J."/>
            <person name="Tettelin H."/>
            <person name="Glass J.I."/>
            <person name="Rusch D."/>
            <person name="Podicherti R."/>
            <person name="Tsui H.-C.T."/>
            <person name="Winkler M.E."/>
        </authorList>
    </citation>
    <scope>NUCLEOTIDE SEQUENCE</scope>
</reference>
<protein>
    <recommendedName>
        <fullName evidence="11">GIY-YIG domain-containing protein</fullName>
    </recommendedName>
</protein>
<dbReference type="InterPro" id="IPR001943">
    <property type="entry name" value="UVR_dom"/>
</dbReference>
<accession>A0A381VC02</accession>
<dbReference type="SMART" id="SM00465">
    <property type="entry name" value="GIYc"/>
    <property type="match status" value="1"/>
</dbReference>
<organism evidence="10">
    <name type="scientific">marine metagenome</name>
    <dbReference type="NCBI Taxonomy" id="408172"/>
    <lineage>
        <taxon>unclassified sequences</taxon>
        <taxon>metagenomes</taxon>
        <taxon>ecological metagenomes</taxon>
    </lineage>
</organism>
<dbReference type="InterPro" id="IPR001162">
    <property type="entry name" value="UvrC_RNase_H_dom"/>
</dbReference>
<dbReference type="InterPro" id="IPR035901">
    <property type="entry name" value="GIY-YIG_endonuc_sf"/>
</dbReference>
<feature type="domain" description="UVR" evidence="7">
    <location>
        <begin position="211"/>
        <end position="246"/>
    </location>
</feature>
<dbReference type="GO" id="GO:0009380">
    <property type="term" value="C:excinuclease repair complex"/>
    <property type="evidence" value="ECO:0007669"/>
    <property type="project" value="InterPro"/>
</dbReference>
<sequence>MALKQSDATMKFDGKVFLKTVSHSPGVYLMVDSDGRYLYVGKAKNLQRRLGSYFRRSGLPDKTKLMMSQVSYIETRITHTEREALLLENDLIKEKSPRYNVIYRDDKSYPYIRVTTDHLQPGISFYRGSLKQPGTFFGPYSSVAAVREILSQLQKVIPVRHCSDNYFSNRSRPCLQYQIKRCSGPCVGLVDPSVYADDVRQVIMLLEGRDDSLAELFTERMEGAARILDYETATDYRNRISALREIQSRQHNLLPNDREIDVVTAIERNGIIDVCVMFVRGGQNRGDRHYLFRPRLGQNSKEVLAAFLPQFYFRNSIPREIVVAPLPETVDMLASLFTEKAGHKVVIKSNVRGRRAQALTLARNQAEDHLTRHLASKESYQYRFSSLCRDLNVKDDAERIECYDISHTGGEAVVASRVVFNRDGPDTSEYRRFNIKEAMPGDDYGALRETLTRRFRKVSEGRGLTPDILLIDGGKGHLRIAREIVERLVPNELCLATIAKGTGRRPSLDRVYGYRNHRMSVLQTSQTSLHLIQQIRDEAHRFALTGHRRRRSKRRTESSLEQIPSIGPKRRQSLLRYFGGLKAIEHAGMDELSRASGISPNIARGIYEYFH</sequence>
<dbReference type="GO" id="GO:0009432">
    <property type="term" value="P:SOS response"/>
    <property type="evidence" value="ECO:0007669"/>
    <property type="project" value="UniProtKB-KW"/>
</dbReference>
<keyword evidence="2" id="KW-0227">DNA damage</keyword>
<evidence type="ECO:0000256" key="5">
    <source>
        <dbReference type="ARBA" id="ARBA00023204"/>
    </source>
</evidence>
<evidence type="ECO:0000259" key="9">
    <source>
        <dbReference type="PROSITE" id="PS50165"/>
    </source>
</evidence>
<keyword evidence="1" id="KW-0963">Cytoplasm</keyword>
<dbReference type="InterPro" id="IPR038476">
    <property type="entry name" value="UvrC_RNase_H_dom_sf"/>
</dbReference>
<dbReference type="InterPro" id="IPR050066">
    <property type="entry name" value="UvrABC_protein_C"/>
</dbReference>
<dbReference type="GO" id="GO:0003677">
    <property type="term" value="F:DNA binding"/>
    <property type="evidence" value="ECO:0007669"/>
    <property type="project" value="InterPro"/>
</dbReference>
<name>A0A381VC02_9ZZZZ</name>
<dbReference type="HAMAP" id="MF_00203">
    <property type="entry name" value="UvrC"/>
    <property type="match status" value="1"/>
</dbReference>
<dbReference type="Pfam" id="PF08459">
    <property type="entry name" value="UvrC_RNaseH_dom"/>
    <property type="match status" value="1"/>
</dbReference>
<dbReference type="PROSITE" id="PS50164">
    <property type="entry name" value="GIY_YIG"/>
    <property type="match status" value="1"/>
</dbReference>
<dbReference type="InterPro" id="IPR036876">
    <property type="entry name" value="UVR_dom_sf"/>
</dbReference>
<dbReference type="CDD" id="cd10434">
    <property type="entry name" value="GIY-YIG_UvrC_Cho"/>
    <property type="match status" value="1"/>
</dbReference>
<dbReference type="FunFam" id="3.30.420.340:FF:000001">
    <property type="entry name" value="UvrABC system protein C"/>
    <property type="match status" value="1"/>
</dbReference>
<evidence type="ECO:0000259" key="7">
    <source>
        <dbReference type="PROSITE" id="PS50151"/>
    </source>
</evidence>
<dbReference type="InterPro" id="IPR004791">
    <property type="entry name" value="UvrC"/>
</dbReference>
<dbReference type="PROSITE" id="PS50165">
    <property type="entry name" value="UVRC"/>
    <property type="match status" value="1"/>
</dbReference>
<dbReference type="SUPFAM" id="SSF47781">
    <property type="entry name" value="RuvA domain 2-like"/>
    <property type="match status" value="1"/>
</dbReference>
<keyword evidence="6" id="KW-0742">SOS response</keyword>
<keyword evidence="4" id="KW-0267">Excision nuclease</keyword>
<dbReference type="SMART" id="SM00278">
    <property type="entry name" value="HhH1"/>
    <property type="match status" value="2"/>
</dbReference>
<dbReference type="Pfam" id="PF01541">
    <property type="entry name" value="GIY-YIG"/>
    <property type="match status" value="1"/>
</dbReference>
<dbReference type="Pfam" id="PF22920">
    <property type="entry name" value="UvrC_RNaseH"/>
    <property type="match status" value="1"/>
</dbReference>
<dbReference type="GO" id="GO:0006289">
    <property type="term" value="P:nucleotide-excision repair"/>
    <property type="evidence" value="ECO:0007669"/>
    <property type="project" value="InterPro"/>
</dbReference>
<proteinExistence type="inferred from homology"/>
<dbReference type="FunFam" id="3.40.1440.10:FF:000001">
    <property type="entry name" value="UvrABC system protein C"/>
    <property type="match status" value="1"/>
</dbReference>
<dbReference type="InterPro" id="IPR047296">
    <property type="entry name" value="GIY-YIG_UvrC_Cho"/>
</dbReference>
<dbReference type="InterPro" id="IPR000305">
    <property type="entry name" value="GIY-YIG_endonuc"/>
</dbReference>
<dbReference type="Gene3D" id="3.40.1440.10">
    <property type="entry name" value="GIY-YIG endonuclease"/>
    <property type="match status" value="1"/>
</dbReference>
<dbReference type="AlphaFoldDB" id="A0A381VC02"/>
<dbReference type="Gene3D" id="3.30.420.340">
    <property type="entry name" value="UvrC, RNAse H endonuclease domain"/>
    <property type="match status" value="1"/>
</dbReference>
<dbReference type="PANTHER" id="PTHR30562:SF1">
    <property type="entry name" value="UVRABC SYSTEM PROTEIN C"/>
    <property type="match status" value="1"/>
</dbReference>
<dbReference type="SUPFAM" id="SSF82771">
    <property type="entry name" value="GIY-YIG endonuclease"/>
    <property type="match status" value="1"/>
</dbReference>
<dbReference type="PANTHER" id="PTHR30562">
    <property type="entry name" value="UVRC/OXIDOREDUCTASE"/>
    <property type="match status" value="1"/>
</dbReference>
<dbReference type="InterPro" id="IPR010994">
    <property type="entry name" value="RuvA_2-like"/>
</dbReference>
<gene>
    <name evidence="10" type="ORF">METZ01_LOCUS90744</name>
</gene>
<evidence type="ECO:0000256" key="3">
    <source>
        <dbReference type="ARBA" id="ARBA00022769"/>
    </source>
</evidence>
<dbReference type="SUPFAM" id="SSF46600">
    <property type="entry name" value="C-terminal UvrC-binding domain of UvrB"/>
    <property type="match status" value="1"/>
</dbReference>
<evidence type="ECO:0000256" key="1">
    <source>
        <dbReference type="ARBA" id="ARBA00022490"/>
    </source>
</evidence>
<keyword evidence="3" id="KW-0228">DNA excision</keyword>
<evidence type="ECO:0000256" key="2">
    <source>
        <dbReference type="ARBA" id="ARBA00022763"/>
    </source>
</evidence>
<evidence type="ECO:0008006" key="11">
    <source>
        <dbReference type="Google" id="ProtNLM"/>
    </source>
</evidence>
<dbReference type="PROSITE" id="PS50151">
    <property type="entry name" value="UVR"/>
    <property type="match status" value="1"/>
</dbReference>
<evidence type="ECO:0000256" key="4">
    <source>
        <dbReference type="ARBA" id="ARBA00022881"/>
    </source>
</evidence>
<dbReference type="GO" id="GO:0009381">
    <property type="term" value="F:excinuclease ABC activity"/>
    <property type="evidence" value="ECO:0007669"/>
    <property type="project" value="InterPro"/>
</dbReference>
<dbReference type="InterPro" id="IPR003583">
    <property type="entry name" value="Hlx-hairpin-Hlx_DNA-bd_motif"/>
</dbReference>
<keyword evidence="5" id="KW-0234">DNA repair</keyword>
<evidence type="ECO:0000313" key="10">
    <source>
        <dbReference type="EMBL" id="SVA37890.1"/>
    </source>
</evidence>
<dbReference type="NCBIfam" id="TIGR00194">
    <property type="entry name" value="uvrC"/>
    <property type="match status" value="1"/>
</dbReference>
<dbReference type="EMBL" id="UINC01008417">
    <property type="protein sequence ID" value="SVA37890.1"/>
    <property type="molecule type" value="Genomic_DNA"/>
</dbReference>
<feature type="domain" description="GIY-YIG" evidence="8">
    <location>
        <begin position="23"/>
        <end position="101"/>
    </location>
</feature>
<dbReference type="Gene3D" id="1.10.150.20">
    <property type="entry name" value="5' to 3' exonuclease, C-terminal subdomain"/>
    <property type="match status" value="1"/>
</dbReference>